<dbReference type="GO" id="GO:0008671">
    <property type="term" value="F:2-dehydro-3-deoxygalactonokinase activity"/>
    <property type="evidence" value="ECO:0007669"/>
    <property type="project" value="InterPro"/>
</dbReference>
<dbReference type="Gene3D" id="3.30.420.310">
    <property type="entry name" value="2-keto-3-deoxy-galactonokinase, C-terminal domain"/>
    <property type="match status" value="1"/>
</dbReference>
<organism evidence="1 2">
    <name type="scientific">Ilyomonas limi</name>
    <dbReference type="NCBI Taxonomy" id="2575867"/>
    <lineage>
        <taxon>Bacteria</taxon>
        <taxon>Pseudomonadati</taxon>
        <taxon>Bacteroidota</taxon>
        <taxon>Chitinophagia</taxon>
        <taxon>Chitinophagales</taxon>
        <taxon>Chitinophagaceae</taxon>
        <taxon>Ilyomonas</taxon>
    </lineage>
</organism>
<proteinExistence type="predicted"/>
<keyword evidence="1" id="KW-0808">Transferase</keyword>
<dbReference type="Proteomes" id="UP000305848">
    <property type="component" value="Unassembled WGS sequence"/>
</dbReference>
<dbReference type="OrthoDB" id="256574at2"/>
<dbReference type="GO" id="GO:0034194">
    <property type="term" value="P:D-galactonate catabolic process"/>
    <property type="evidence" value="ECO:0007669"/>
    <property type="project" value="InterPro"/>
</dbReference>
<dbReference type="InterPro" id="IPR042257">
    <property type="entry name" value="DGOK_C"/>
</dbReference>
<evidence type="ECO:0000313" key="1">
    <source>
        <dbReference type="EMBL" id="TKK71588.1"/>
    </source>
</evidence>
<sequence>MNTFISCDWGTSAFRLRLIDANTKEVLATIKTDWGIAAVYNDWNNNHPATDRLQFYSNILADGVRALAQECKHALEDITIVISGMASSSIGMMDLPYKALPFHLDGADVLTEVVSSLPNFHHQLLFISGAKTREDVMRGEETKLLGCDVSNQQEKQLLILPGTHTKHVVVEDKVAVDFKTYMTGELFSLLSTKSVLAASVEKGEKGQENDNKAFFLKGVTEAANNNFLNSIFHVRTYHLFNYHSPHQSYQYLSGLLIGNELKELLNKKYSSITLVATGVLAPLYRQALQALGIQINKETDADEALIAGQCKMYLQMKKQQF</sequence>
<name>A0A4U3L8J2_9BACT</name>
<comment type="caution">
    <text evidence="1">The sequence shown here is derived from an EMBL/GenBank/DDBJ whole genome shotgun (WGS) entry which is preliminary data.</text>
</comment>
<dbReference type="EMBL" id="SZQL01000001">
    <property type="protein sequence ID" value="TKK71588.1"/>
    <property type="molecule type" value="Genomic_DNA"/>
</dbReference>
<dbReference type="CDD" id="cd24012">
    <property type="entry name" value="ASKHA_NBD_KDGal-kinase"/>
    <property type="match status" value="1"/>
</dbReference>
<dbReference type="Gene3D" id="3.30.420.300">
    <property type="entry name" value="2-keto-3-deoxy-galactonokinase, substrate binding domain"/>
    <property type="match status" value="1"/>
</dbReference>
<evidence type="ECO:0000313" key="2">
    <source>
        <dbReference type="Proteomes" id="UP000305848"/>
    </source>
</evidence>
<reference evidence="1 2" key="1">
    <citation type="submission" date="2019-05" db="EMBL/GenBank/DDBJ databases">
        <title>Panacibacter sp. strain 17mud1-8 Genome sequencing and assembly.</title>
        <authorList>
            <person name="Chhetri G."/>
        </authorList>
    </citation>
    <scope>NUCLEOTIDE SEQUENCE [LARGE SCALE GENOMIC DNA]</scope>
    <source>
        <strain evidence="1 2">17mud1-8</strain>
    </source>
</reference>
<accession>A0A4U3L8J2</accession>
<dbReference type="RefSeq" id="WP_137259828.1">
    <property type="nucleotide sequence ID" value="NZ_SZQL01000001.1"/>
</dbReference>
<dbReference type="InterPro" id="IPR042258">
    <property type="entry name" value="DGOK_N"/>
</dbReference>
<dbReference type="InterPro" id="IPR007729">
    <property type="entry name" value="DGOK"/>
</dbReference>
<gene>
    <name evidence="1" type="ORF">FC093_00760</name>
</gene>
<protein>
    <submittedName>
        <fullName evidence="1">2-dehydro-3-deoxygalactonokinase</fullName>
    </submittedName>
</protein>
<dbReference type="Pfam" id="PF05035">
    <property type="entry name" value="DGOK"/>
    <property type="match status" value="1"/>
</dbReference>
<dbReference type="AlphaFoldDB" id="A0A4U3L8J2"/>
<keyword evidence="2" id="KW-1185">Reference proteome</keyword>
<keyword evidence="1" id="KW-0418">Kinase</keyword>